<dbReference type="InterPro" id="IPR052165">
    <property type="entry name" value="Membrane_assoc_protease"/>
</dbReference>
<dbReference type="SUPFAM" id="SSF141322">
    <property type="entry name" value="NfeD domain-like"/>
    <property type="match status" value="1"/>
</dbReference>
<sequence length="415" mass="44603">MHSRKIFILSFIFIAVLCSFCLTSTEVHSQEKTVYIAEINDESINSGTSHFVGEALSLAERHSTPLIIKLDTPGGLLRPTKEIVDGILNSNTTVVCWVSPEGAYAYSAGTYILMSSNIAVMDKATTIGAAEPQPHDNKTVEAMSGWIREIAESRGRPGSIAEEFVIKNRTMGVEEALQENMIDLIATSNDEVLEYLELPSYRLEKVKRSPVGALLGILSTPQVAIILLIIGMLGIAAEIVTGGVGFPGIAGGFCLLLALIGLMVLEISVLGLILTILGVILLGVELFEPGFGVFGIAGAIMLFLGVLIIGEEPWVQISGIFVKIAAVCLVAIFVAFIWVVKKSTGKEIKTGMESMVGMEGEVVRKIDPEGVIRVRGERWSAVSDVEIEEGEEVVVKSITRRGGVTTLVVEKKSEV</sequence>
<gene>
    <name evidence="9" type="ORF">AKJ37_01905</name>
</gene>
<dbReference type="InterPro" id="IPR012340">
    <property type="entry name" value="NA-bd_OB-fold"/>
</dbReference>
<keyword evidence="4 5" id="KW-0472">Membrane</keyword>
<feature type="domain" description="NfeD integral membrane" evidence="7">
    <location>
        <begin position="223"/>
        <end position="337"/>
    </location>
</feature>
<feature type="domain" description="NfeD1b N-terminal" evidence="8">
    <location>
        <begin position="34"/>
        <end position="191"/>
    </location>
</feature>
<feature type="transmembrane region" description="Helical" evidence="5">
    <location>
        <begin position="6"/>
        <end position="23"/>
    </location>
</feature>
<evidence type="ECO:0000313" key="10">
    <source>
        <dbReference type="Proteomes" id="UP000070463"/>
    </source>
</evidence>
<name>A0A133UUQ6_9EURY</name>
<keyword evidence="2 5" id="KW-0812">Transmembrane</keyword>
<dbReference type="Pfam" id="PF01957">
    <property type="entry name" value="NfeD"/>
    <property type="match status" value="1"/>
</dbReference>
<evidence type="ECO:0000256" key="1">
    <source>
        <dbReference type="ARBA" id="ARBA00004141"/>
    </source>
</evidence>
<dbReference type="Pfam" id="PF24961">
    <property type="entry name" value="NfeD_membrane"/>
    <property type="match status" value="1"/>
</dbReference>
<dbReference type="InterPro" id="IPR056738">
    <property type="entry name" value="NfeD1b_N"/>
</dbReference>
<reference evidence="9 10" key="1">
    <citation type="journal article" date="2016" name="Sci. Rep.">
        <title>Metabolic traits of an uncultured archaeal lineage -MSBL1- from brine pools of the Red Sea.</title>
        <authorList>
            <person name="Mwirichia R."/>
            <person name="Alam I."/>
            <person name="Rashid M."/>
            <person name="Vinu M."/>
            <person name="Ba-Alawi W."/>
            <person name="Anthony Kamau A."/>
            <person name="Kamanda Ngugi D."/>
            <person name="Goker M."/>
            <person name="Klenk H.P."/>
            <person name="Bajic V."/>
            <person name="Stingl U."/>
        </authorList>
    </citation>
    <scope>NUCLEOTIDE SEQUENCE [LARGE SCALE GENOMIC DNA]</scope>
    <source>
        <strain evidence="9">SCGC-AAA259I09</strain>
    </source>
</reference>
<dbReference type="SUPFAM" id="SSF52096">
    <property type="entry name" value="ClpP/crotonase"/>
    <property type="match status" value="1"/>
</dbReference>
<evidence type="ECO:0000256" key="3">
    <source>
        <dbReference type="ARBA" id="ARBA00022989"/>
    </source>
</evidence>
<dbReference type="GO" id="GO:0016020">
    <property type="term" value="C:membrane"/>
    <property type="evidence" value="ECO:0007669"/>
    <property type="project" value="UniProtKB-SubCell"/>
</dbReference>
<organism evidence="9 10">
    <name type="scientific">candidate division MSBL1 archaeon SCGC-AAA259I09</name>
    <dbReference type="NCBI Taxonomy" id="1698267"/>
    <lineage>
        <taxon>Archaea</taxon>
        <taxon>Methanobacteriati</taxon>
        <taxon>Methanobacteriota</taxon>
        <taxon>candidate division MSBL1</taxon>
    </lineage>
</organism>
<evidence type="ECO:0000259" key="8">
    <source>
        <dbReference type="Pfam" id="PF25145"/>
    </source>
</evidence>
<feature type="transmembrane region" description="Helical" evidence="5">
    <location>
        <begin position="315"/>
        <end position="340"/>
    </location>
</feature>
<dbReference type="AlphaFoldDB" id="A0A133UUQ6"/>
<dbReference type="InterPro" id="IPR056739">
    <property type="entry name" value="NfeD_membrane"/>
</dbReference>
<feature type="transmembrane region" description="Helical" evidence="5">
    <location>
        <begin position="211"/>
        <end position="237"/>
    </location>
</feature>
<evidence type="ECO:0000256" key="2">
    <source>
        <dbReference type="ARBA" id="ARBA00022692"/>
    </source>
</evidence>
<evidence type="ECO:0000259" key="7">
    <source>
        <dbReference type="Pfam" id="PF24961"/>
    </source>
</evidence>
<dbReference type="Proteomes" id="UP000070463">
    <property type="component" value="Unassembled WGS sequence"/>
</dbReference>
<keyword evidence="3 5" id="KW-1133">Transmembrane helix</keyword>
<dbReference type="PANTHER" id="PTHR33507">
    <property type="entry name" value="INNER MEMBRANE PROTEIN YBBJ"/>
    <property type="match status" value="1"/>
</dbReference>
<evidence type="ECO:0000256" key="5">
    <source>
        <dbReference type="SAM" id="Phobius"/>
    </source>
</evidence>
<dbReference type="PATRIC" id="fig|1698267.3.peg.372"/>
<comment type="subcellular location">
    <subcellularLocation>
        <location evidence="1">Membrane</location>
        <topology evidence="1">Multi-pass membrane protein</topology>
    </subcellularLocation>
</comment>
<evidence type="ECO:0000313" key="9">
    <source>
        <dbReference type="EMBL" id="KXA97945.1"/>
    </source>
</evidence>
<evidence type="ECO:0000256" key="4">
    <source>
        <dbReference type="ARBA" id="ARBA00023136"/>
    </source>
</evidence>
<evidence type="ECO:0000259" key="6">
    <source>
        <dbReference type="Pfam" id="PF01957"/>
    </source>
</evidence>
<accession>A0A133UUQ6</accession>
<proteinExistence type="predicted"/>
<dbReference type="InterPro" id="IPR029045">
    <property type="entry name" value="ClpP/crotonase-like_dom_sf"/>
</dbReference>
<dbReference type="Gene3D" id="3.90.226.10">
    <property type="entry name" value="2-enoyl-CoA Hydratase, Chain A, domain 1"/>
    <property type="match status" value="1"/>
</dbReference>
<feature type="domain" description="NfeD-like C-terminal" evidence="6">
    <location>
        <begin position="353"/>
        <end position="398"/>
    </location>
</feature>
<keyword evidence="10" id="KW-1185">Reference proteome</keyword>
<feature type="transmembrane region" description="Helical" evidence="5">
    <location>
        <begin position="289"/>
        <end position="309"/>
    </location>
</feature>
<protein>
    <submittedName>
        <fullName evidence="9">Uncharacterized protein</fullName>
    </submittedName>
</protein>
<dbReference type="Gene3D" id="2.40.50.140">
    <property type="entry name" value="Nucleic acid-binding proteins"/>
    <property type="match status" value="1"/>
</dbReference>
<dbReference type="EMBL" id="LHXR01000014">
    <property type="protein sequence ID" value="KXA97945.1"/>
    <property type="molecule type" value="Genomic_DNA"/>
</dbReference>
<comment type="caution">
    <text evidence="9">The sequence shown here is derived from an EMBL/GenBank/DDBJ whole genome shotgun (WGS) entry which is preliminary data.</text>
</comment>
<dbReference type="Pfam" id="PF25145">
    <property type="entry name" value="NfeD1b_N"/>
    <property type="match status" value="1"/>
</dbReference>
<dbReference type="InterPro" id="IPR002810">
    <property type="entry name" value="NfeD-like_C"/>
</dbReference>
<feature type="transmembrane region" description="Helical" evidence="5">
    <location>
        <begin position="249"/>
        <end position="282"/>
    </location>
</feature>